<gene>
    <name evidence="1" type="ORF">SAM23877_3391</name>
</gene>
<reference evidence="2" key="1">
    <citation type="journal article" date="2015" name="J. Biotechnol.">
        <title>Complete genome sequence of Streptomyces ambofaciens ATCC 23877, the spiramycin producer.</title>
        <authorList>
            <person name="Thibessard A."/>
            <person name="Haas D."/>
            <person name="Gerbaud C."/>
            <person name="Aigle B."/>
            <person name="Lautru S."/>
            <person name="Pernodet J.L."/>
            <person name="Leblond P."/>
        </authorList>
    </citation>
    <scope>NUCLEOTIDE SEQUENCE [LARGE SCALE GENOMIC DNA]</scope>
    <source>
        <strain evidence="2">ATCC 23877 / 3486 / DSM 40053 / JCM 4204 / NBRC 12836 / NRRL B-2516</strain>
    </source>
</reference>
<organism evidence="1 2">
    <name type="scientific">Streptomyces ambofaciens (strain ATCC 23877 / 3486 / DSM 40053 / JCM 4204 / NBRC 12836 / NRRL B-2516)</name>
    <dbReference type="NCBI Taxonomy" id="278992"/>
    <lineage>
        <taxon>Bacteria</taxon>
        <taxon>Bacillati</taxon>
        <taxon>Actinomycetota</taxon>
        <taxon>Actinomycetes</taxon>
        <taxon>Kitasatosporales</taxon>
        <taxon>Streptomycetaceae</taxon>
        <taxon>Streptomyces</taxon>
    </lineage>
</organism>
<accession>A0A0K2ATX7</accession>
<name>A0A0K2ATX7_STRA7</name>
<dbReference type="EMBL" id="CP012382">
    <property type="protein sequence ID" value="AKZ56438.1"/>
    <property type="molecule type" value="Genomic_DNA"/>
</dbReference>
<dbReference type="AlphaFoldDB" id="A0A0K2ATX7"/>
<dbReference type="Proteomes" id="UP000061018">
    <property type="component" value="Chromosome"/>
</dbReference>
<sequence length="94" mass="9737">MGFVGGSNVLMSGGMLVRMASNQQTRPGIGALAKDTANGRIGVVMGEVGGRVQIRPVGGGIEWDAMPDNVVAPTAREELSARLAIRNGNSRDCL</sequence>
<evidence type="ECO:0000313" key="1">
    <source>
        <dbReference type="EMBL" id="AKZ56438.1"/>
    </source>
</evidence>
<dbReference type="KEGG" id="samb:SAM23877_3391"/>
<evidence type="ECO:0008006" key="3">
    <source>
        <dbReference type="Google" id="ProtNLM"/>
    </source>
</evidence>
<protein>
    <recommendedName>
        <fullName evidence="3">Secreted protein</fullName>
    </recommendedName>
</protein>
<evidence type="ECO:0000313" key="2">
    <source>
        <dbReference type="Proteomes" id="UP000061018"/>
    </source>
</evidence>
<proteinExistence type="predicted"/>